<accession>A0ABQ5FYK5</accession>
<evidence type="ECO:0000313" key="1">
    <source>
        <dbReference type="EMBL" id="GJT68436.1"/>
    </source>
</evidence>
<evidence type="ECO:0000313" key="2">
    <source>
        <dbReference type="Proteomes" id="UP001151760"/>
    </source>
</evidence>
<dbReference type="Proteomes" id="UP001151760">
    <property type="component" value="Unassembled WGS sequence"/>
</dbReference>
<name>A0ABQ5FYK5_9ASTR</name>
<gene>
    <name evidence="1" type="ORF">Tco_1019916</name>
</gene>
<keyword evidence="2" id="KW-1185">Reference proteome</keyword>
<reference evidence="1" key="2">
    <citation type="submission" date="2022-01" db="EMBL/GenBank/DDBJ databases">
        <authorList>
            <person name="Yamashiro T."/>
            <person name="Shiraishi A."/>
            <person name="Satake H."/>
            <person name="Nakayama K."/>
        </authorList>
    </citation>
    <scope>NUCLEOTIDE SEQUENCE</scope>
</reference>
<comment type="caution">
    <text evidence="1">The sequence shown here is derived from an EMBL/GenBank/DDBJ whole genome shotgun (WGS) entry which is preliminary data.</text>
</comment>
<organism evidence="1 2">
    <name type="scientific">Tanacetum coccineum</name>
    <dbReference type="NCBI Taxonomy" id="301880"/>
    <lineage>
        <taxon>Eukaryota</taxon>
        <taxon>Viridiplantae</taxon>
        <taxon>Streptophyta</taxon>
        <taxon>Embryophyta</taxon>
        <taxon>Tracheophyta</taxon>
        <taxon>Spermatophyta</taxon>
        <taxon>Magnoliopsida</taxon>
        <taxon>eudicotyledons</taxon>
        <taxon>Gunneridae</taxon>
        <taxon>Pentapetalae</taxon>
        <taxon>asterids</taxon>
        <taxon>campanulids</taxon>
        <taxon>Asterales</taxon>
        <taxon>Asteraceae</taxon>
        <taxon>Asteroideae</taxon>
        <taxon>Anthemideae</taxon>
        <taxon>Anthemidinae</taxon>
        <taxon>Tanacetum</taxon>
    </lineage>
</organism>
<dbReference type="EMBL" id="BQNB010017899">
    <property type="protein sequence ID" value="GJT68436.1"/>
    <property type="molecule type" value="Genomic_DNA"/>
</dbReference>
<sequence length="90" mass="10763">MIEVDYEWEDKRKGKEPWTEEEDKMLVDALLELHLSGKYVYAPIGSGYADAVKRLTNKDRRHHEIFYSLNSIKIRMQNIKNKFCLVLEFK</sequence>
<evidence type="ECO:0008006" key="3">
    <source>
        <dbReference type="Google" id="ProtNLM"/>
    </source>
</evidence>
<proteinExistence type="predicted"/>
<reference evidence="1" key="1">
    <citation type="journal article" date="2022" name="Int. J. Mol. Sci.">
        <title>Draft Genome of Tanacetum Coccineum: Genomic Comparison of Closely Related Tanacetum-Family Plants.</title>
        <authorList>
            <person name="Yamashiro T."/>
            <person name="Shiraishi A."/>
            <person name="Nakayama K."/>
            <person name="Satake H."/>
        </authorList>
    </citation>
    <scope>NUCLEOTIDE SEQUENCE</scope>
</reference>
<protein>
    <recommendedName>
        <fullName evidence="3">Myb-like domain-containing protein</fullName>
    </recommendedName>
</protein>